<dbReference type="InterPro" id="IPR007577">
    <property type="entry name" value="GlycoTrfase_DXD_sugar-bd_CS"/>
</dbReference>
<dbReference type="Pfam" id="PF04488">
    <property type="entry name" value="Gly_transf_sug"/>
    <property type="match status" value="1"/>
</dbReference>
<dbReference type="OrthoDB" id="409543at2759"/>
<dbReference type="KEGG" id="gtt:GUITHDRAFT_107830"/>
<evidence type="ECO:0008006" key="6">
    <source>
        <dbReference type="Google" id="ProtNLM"/>
    </source>
</evidence>
<dbReference type="EnsemblProtists" id="EKX46212">
    <property type="protein sequence ID" value="EKX46212"/>
    <property type="gene ID" value="GUITHDRAFT_107830"/>
</dbReference>
<dbReference type="PaxDb" id="55529-EKX46212"/>
<name>L1JD31_GUITC</name>
<dbReference type="SUPFAM" id="SSF53448">
    <property type="entry name" value="Nucleotide-diphospho-sugar transferases"/>
    <property type="match status" value="1"/>
</dbReference>
<evidence type="ECO:0000313" key="4">
    <source>
        <dbReference type="EnsemblProtists" id="EKX46212"/>
    </source>
</evidence>
<dbReference type="GeneID" id="17302847"/>
<evidence type="ECO:0000256" key="2">
    <source>
        <dbReference type="SAM" id="SignalP"/>
    </source>
</evidence>
<dbReference type="HOGENOM" id="CLU_266142_0_0_1"/>
<feature type="chain" id="PRO_5008771185" description="Alpha 1,4-glycosyltransferase domain-containing protein" evidence="2">
    <location>
        <begin position="21"/>
        <end position="1247"/>
    </location>
</feature>
<dbReference type="Proteomes" id="UP000011087">
    <property type="component" value="Unassembled WGS sequence"/>
</dbReference>
<reference evidence="3 5" key="1">
    <citation type="journal article" date="2012" name="Nature">
        <title>Algal genomes reveal evolutionary mosaicism and the fate of nucleomorphs.</title>
        <authorList>
            <consortium name="DOE Joint Genome Institute"/>
            <person name="Curtis B.A."/>
            <person name="Tanifuji G."/>
            <person name="Burki F."/>
            <person name="Gruber A."/>
            <person name="Irimia M."/>
            <person name="Maruyama S."/>
            <person name="Arias M.C."/>
            <person name="Ball S.G."/>
            <person name="Gile G.H."/>
            <person name="Hirakawa Y."/>
            <person name="Hopkins J.F."/>
            <person name="Kuo A."/>
            <person name="Rensing S.A."/>
            <person name="Schmutz J."/>
            <person name="Symeonidi A."/>
            <person name="Elias M."/>
            <person name="Eveleigh R.J."/>
            <person name="Herman E.K."/>
            <person name="Klute M.J."/>
            <person name="Nakayama T."/>
            <person name="Obornik M."/>
            <person name="Reyes-Prieto A."/>
            <person name="Armbrust E.V."/>
            <person name="Aves S.J."/>
            <person name="Beiko R.G."/>
            <person name="Coutinho P."/>
            <person name="Dacks J.B."/>
            <person name="Durnford D.G."/>
            <person name="Fast N.M."/>
            <person name="Green B.R."/>
            <person name="Grisdale C.J."/>
            <person name="Hempel F."/>
            <person name="Henrissat B."/>
            <person name="Hoppner M.P."/>
            <person name="Ishida K."/>
            <person name="Kim E."/>
            <person name="Koreny L."/>
            <person name="Kroth P.G."/>
            <person name="Liu Y."/>
            <person name="Malik S.B."/>
            <person name="Maier U.G."/>
            <person name="McRose D."/>
            <person name="Mock T."/>
            <person name="Neilson J.A."/>
            <person name="Onodera N.T."/>
            <person name="Poole A.M."/>
            <person name="Pritham E.J."/>
            <person name="Richards T.A."/>
            <person name="Rocap G."/>
            <person name="Roy S.W."/>
            <person name="Sarai C."/>
            <person name="Schaack S."/>
            <person name="Shirato S."/>
            <person name="Slamovits C.H."/>
            <person name="Spencer D.F."/>
            <person name="Suzuki S."/>
            <person name="Worden A.Z."/>
            <person name="Zauner S."/>
            <person name="Barry K."/>
            <person name="Bell C."/>
            <person name="Bharti A.K."/>
            <person name="Crow J.A."/>
            <person name="Grimwood J."/>
            <person name="Kramer R."/>
            <person name="Lindquist E."/>
            <person name="Lucas S."/>
            <person name="Salamov A."/>
            <person name="McFadden G.I."/>
            <person name="Lane C.E."/>
            <person name="Keeling P.J."/>
            <person name="Gray M.W."/>
            <person name="Grigoriev I.V."/>
            <person name="Archibald J.M."/>
        </authorList>
    </citation>
    <scope>NUCLEOTIDE SEQUENCE</scope>
    <source>
        <strain evidence="3 5">CCMP2712</strain>
    </source>
</reference>
<feature type="region of interest" description="Disordered" evidence="1">
    <location>
        <begin position="465"/>
        <end position="485"/>
    </location>
</feature>
<protein>
    <recommendedName>
        <fullName evidence="6">Alpha 1,4-glycosyltransferase domain-containing protein</fullName>
    </recommendedName>
</protein>
<evidence type="ECO:0000313" key="3">
    <source>
        <dbReference type="EMBL" id="EKX46212.1"/>
    </source>
</evidence>
<reference evidence="5" key="2">
    <citation type="submission" date="2012-11" db="EMBL/GenBank/DDBJ databases">
        <authorList>
            <person name="Kuo A."/>
            <person name="Curtis B.A."/>
            <person name="Tanifuji G."/>
            <person name="Burki F."/>
            <person name="Gruber A."/>
            <person name="Irimia M."/>
            <person name="Maruyama S."/>
            <person name="Arias M.C."/>
            <person name="Ball S.G."/>
            <person name="Gile G.H."/>
            <person name="Hirakawa Y."/>
            <person name="Hopkins J.F."/>
            <person name="Rensing S.A."/>
            <person name="Schmutz J."/>
            <person name="Symeonidi A."/>
            <person name="Elias M."/>
            <person name="Eveleigh R.J."/>
            <person name="Herman E.K."/>
            <person name="Klute M.J."/>
            <person name="Nakayama T."/>
            <person name="Obornik M."/>
            <person name="Reyes-Prieto A."/>
            <person name="Armbrust E.V."/>
            <person name="Aves S.J."/>
            <person name="Beiko R.G."/>
            <person name="Coutinho P."/>
            <person name="Dacks J.B."/>
            <person name="Durnford D.G."/>
            <person name="Fast N.M."/>
            <person name="Green B.R."/>
            <person name="Grisdale C."/>
            <person name="Hempe F."/>
            <person name="Henrissat B."/>
            <person name="Hoppner M.P."/>
            <person name="Ishida K.-I."/>
            <person name="Kim E."/>
            <person name="Koreny L."/>
            <person name="Kroth P.G."/>
            <person name="Liu Y."/>
            <person name="Malik S.-B."/>
            <person name="Maier U.G."/>
            <person name="McRose D."/>
            <person name="Mock T."/>
            <person name="Neilson J.A."/>
            <person name="Onodera N.T."/>
            <person name="Poole A.M."/>
            <person name="Pritham E.J."/>
            <person name="Richards T.A."/>
            <person name="Rocap G."/>
            <person name="Roy S.W."/>
            <person name="Sarai C."/>
            <person name="Schaack S."/>
            <person name="Shirato S."/>
            <person name="Slamovits C.H."/>
            <person name="Spencer D.F."/>
            <person name="Suzuki S."/>
            <person name="Worden A.Z."/>
            <person name="Zauner S."/>
            <person name="Barry K."/>
            <person name="Bell C."/>
            <person name="Bharti A.K."/>
            <person name="Crow J.A."/>
            <person name="Grimwood J."/>
            <person name="Kramer R."/>
            <person name="Lindquist E."/>
            <person name="Lucas S."/>
            <person name="Salamov A."/>
            <person name="McFadden G.I."/>
            <person name="Lane C.E."/>
            <person name="Keeling P.J."/>
            <person name="Gray M.W."/>
            <person name="Grigoriev I.V."/>
            <person name="Archibald J.M."/>
        </authorList>
    </citation>
    <scope>NUCLEOTIDE SEQUENCE</scope>
    <source>
        <strain evidence="5">CCMP2712</strain>
    </source>
</reference>
<dbReference type="RefSeq" id="XP_005833192.1">
    <property type="nucleotide sequence ID" value="XM_005833135.1"/>
</dbReference>
<dbReference type="EMBL" id="JH992995">
    <property type="protein sequence ID" value="EKX46212.1"/>
    <property type="molecule type" value="Genomic_DNA"/>
</dbReference>
<organism evidence="3">
    <name type="scientific">Guillardia theta (strain CCMP2712)</name>
    <name type="common">Cryptophyte</name>
    <dbReference type="NCBI Taxonomy" id="905079"/>
    <lineage>
        <taxon>Eukaryota</taxon>
        <taxon>Cryptophyceae</taxon>
        <taxon>Pyrenomonadales</taxon>
        <taxon>Geminigeraceae</taxon>
        <taxon>Guillardia</taxon>
    </lineage>
</organism>
<evidence type="ECO:0000313" key="5">
    <source>
        <dbReference type="Proteomes" id="UP000011087"/>
    </source>
</evidence>
<keyword evidence="2" id="KW-0732">Signal</keyword>
<evidence type="ECO:0000256" key="1">
    <source>
        <dbReference type="SAM" id="MobiDB-lite"/>
    </source>
</evidence>
<proteinExistence type="predicted"/>
<keyword evidence="5" id="KW-1185">Reference proteome</keyword>
<dbReference type="Gene3D" id="3.90.550.20">
    <property type="match status" value="1"/>
</dbReference>
<dbReference type="PANTHER" id="PTHR46830">
    <property type="entry name" value="TRANSFERASE, PUTATIVE-RELATED"/>
    <property type="match status" value="1"/>
</dbReference>
<dbReference type="PANTHER" id="PTHR46830:SF1">
    <property type="entry name" value="ALPHA-1,4-N-ACETYLGLUCOSAMINYLTRANSFERASE"/>
    <property type="match status" value="1"/>
</dbReference>
<feature type="signal peptide" evidence="2">
    <location>
        <begin position="1"/>
        <end position="20"/>
    </location>
</feature>
<dbReference type="AlphaFoldDB" id="L1JD31"/>
<accession>L1JD31</accession>
<reference evidence="4" key="3">
    <citation type="submission" date="2015-06" db="UniProtKB">
        <authorList>
            <consortium name="EnsemblProtists"/>
        </authorList>
    </citation>
    <scope>IDENTIFICATION</scope>
</reference>
<dbReference type="InterPro" id="IPR029044">
    <property type="entry name" value="Nucleotide-diphossugar_trans"/>
</dbReference>
<gene>
    <name evidence="3" type="ORF">GUITHDRAFT_107830</name>
</gene>
<sequence length="1247" mass="140547">MKRWLWLLLLLCSQHAHSTAHEEGEEAWNCLFVNLVSQTNVYSVDRAISVHVDMLEVGDEAAVDILSAAWAVVRSEEETSDAGDAYLSSPSDPVPVGHGSFLFHFLPDELVSVLEVDREWGWRRLTIERRWEGGELRCQDDVVVRLHSHGETAATYTFESPSPLHTPRIVHFIHLQLEPRPRNTARCDELLSLSVRSTVNHIQPERIYLHTNDMDLLRGCVDIQHHVTVVKAAIPRRVFGNRVDWYQHQADIIRLHALRKWGGVYLDTDVLVLRDLGFLLSSNMFVVGEQSGGGICNGLIVSPRLHPFLLRWIAQYISFEEGTMGLHASYLPMMMARQALSPAVMVISPAHMHWPSYHPHAITTVWLGNWFCAQENLVLHIWGSRSSHVRRSVLAGRGDGGNETRRSVDGAMKTALAPSSQLEECDHLMHPLSPQPGSDEVLAFWPLTGGGRFLREASSEKLEGRVYSLEEEEEGKEEDKSLFSRGTSGDNSLGLALDKSRQVRFAVAAVAATAASAAASAAAAFIDCLSRGSSCEEQVVWSMHTLKDRKLYMMISSDGSGRVVAELFLTSERFSHILAQAFLPASHHGWLRFTVSLSDSEPCRFRIENTTHHLQADASAGHAMCSYSSPIAGVFLFHCDNDDEGLLSSSNCSHVYSTLAEAVTICNRRPSCHGVTLVKGKGFELRSSSSRGVSTSEISWVKESCPPHLAVTDPSRCSSFFMVEDQLLCMRNGSYQPLRWTSGCRRRKLVIPNKVSSAKEMNYAEHGELLLNMQGCSHDGWIFSKDAANGIWLGSLDGRGGRSLEGVIRDFTIMNKFWEGEERLQPHRLQEKRAERVRQLSRTMNLCISEALSCSEGTRRMLQRADGDRVTDEDKDAFPCSEACAQSLSSNAQLMWSVLQLNFCREQWKGDVKRWAFGQVREVLSGLTSWCKMMARREFSIFHLATVKQKQAEHRGLHRKAFPRAREVHVKIKWPLQFSQHFKDDFFKGDLLFSLRRVRDEDIEVEVLFDNMIVGYAEPTFSLYGNDVFVHWPLSKLLEFDVITWVGWHSLEVRVRSPQEEFQSRYDLVWVCIEEKTSTLFTVPDAMKHNRDFFSLPRNLIPTSPEASQVELNMMLFCFEELGIGSVIDLGSGRSEWMAPIVTAMRRSDRYSTFTRPTWRSVDFAEGSFTHGPPALIEVFDWTSQHADVTDDSFALRCASEQSMIIARCLLEYLSISHVQAVLSKIAASGCGYLLITSHETKSNADL</sequence>